<name>A0A840F6P4_9ACTN</name>
<accession>A0A840F6P4</accession>
<feature type="transmembrane region" description="Helical" evidence="1">
    <location>
        <begin position="32"/>
        <end position="51"/>
    </location>
</feature>
<dbReference type="EMBL" id="JACIFP010000002">
    <property type="protein sequence ID" value="MBB4138078.1"/>
    <property type="molecule type" value="Genomic_DNA"/>
</dbReference>
<keyword evidence="3" id="KW-1185">Reference proteome</keyword>
<keyword evidence="1" id="KW-0812">Transmembrane</keyword>
<sequence length="223" mass="22885">MSTTPVDDTPSADQRSRPAVHRLAAATAVIEYLPWLALYLVVGLVVGDLLAQAQLDGLFPADRVADSDVVAAADSVATGSAVLVSAVMAGGTSGSLLAVVFTVIAVLAILVAVVRLAVARWRGTVATSSIARNCVQTISRTIASRTIVLLIAAAQLHQRGVGLPVHTGWIITAVIASAVAIITDYLRRAENAQILPRGASLPIGRAIARPAPATTELAKGTSS</sequence>
<keyword evidence="1" id="KW-0472">Membrane</keyword>
<feature type="transmembrane region" description="Helical" evidence="1">
    <location>
        <begin position="96"/>
        <end position="118"/>
    </location>
</feature>
<proteinExistence type="predicted"/>
<protein>
    <submittedName>
        <fullName evidence="2">Uncharacterized membrane protein YhaH (DUF805 family)</fullName>
    </submittedName>
</protein>
<dbReference type="Proteomes" id="UP000551501">
    <property type="component" value="Unassembled WGS sequence"/>
</dbReference>
<dbReference type="AlphaFoldDB" id="A0A840F6P4"/>
<reference evidence="2 3" key="1">
    <citation type="submission" date="2020-08" db="EMBL/GenBank/DDBJ databases">
        <title>Sequencing the genomes of 1000 actinobacteria strains.</title>
        <authorList>
            <person name="Klenk H.-P."/>
        </authorList>
    </citation>
    <scope>NUCLEOTIDE SEQUENCE [LARGE SCALE GENOMIC DNA]</scope>
    <source>
        <strain evidence="2 3">DSM 45298</strain>
    </source>
</reference>
<dbReference type="RefSeq" id="WP_183373325.1">
    <property type="nucleotide sequence ID" value="NZ_BAABHL010000166.1"/>
</dbReference>
<gene>
    <name evidence="2" type="ORF">BKA16_004703</name>
</gene>
<keyword evidence="1" id="KW-1133">Transmembrane helix</keyword>
<feature type="transmembrane region" description="Helical" evidence="1">
    <location>
        <begin position="71"/>
        <end position="90"/>
    </location>
</feature>
<evidence type="ECO:0000313" key="3">
    <source>
        <dbReference type="Proteomes" id="UP000551501"/>
    </source>
</evidence>
<evidence type="ECO:0000313" key="2">
    <source>
        <dbReference type="EMBL" id="MBB4138078.1"/>
    </source>
</evidence>
<comment type="caution">
    <text evidence="2">The sequence shown here is derived from an EMBL/GenBank/DDBJ whole genome shotgun (WGS) entry which is preliminary data.</text>
</comment>
<feature type="transmembrane region" description="Helical" evidence="1">
    <location>
        <begin position="168"/>
        <end position="186"/>
    </location>
</feature>
<evidence type="ECO:0000256" key="1">
    <source>
        <dbReference type="SAM" id="Phobius"/>
    </source>
</evidence>
<organism evidence="2 3">
    <name type="scientific">Gordonia humi</name>
    <dbReference type="NCBI Taxonomy" id="686429"/>
    <lineage>
        <taxon>Bacteria</taxon>
        <taxon>Bacillati</taxon>
        <taxon>Actinomycetota</taxon>
        <taxon>Actinomycetes</taxon>
        <taxon>Mycobacteriales</taxon>
        <taxon>Gordoniaceae</taxon>
        <taxon>Gordonia</taxon>
    </lineage>
</organism>